<dbReference type="EMBL" id="SAEB01000012">
    <property type="protein sequence ID" value="RVD80512.1"/>
    <property type="molecule type" value="Genomic_DNA"/>
</dbReference>
<dbReference type="RefSeq" id="XP_067486056.1">
    <property type="nucleotide sequence ID" value="XM_067638137.1"/>
</dbReference>
<dbReference type="Pfam" id="PF02230">
    <property type="entry name" value="Abhydrolase_2"/>
    <property type="match status" value="1"/>
</dbReference>
<sequence length="244" mass="26550">MPGTPPTSATFKSHTVIPPKTDSPANVLLLLHSIGDGPENFANLARNLNLPETTCISLCAPNNLPFNLPGYQWGEDVVFQGQDLSLDVKFAKAGFKTLKTVVEKLLTDGWKTREIFFFGWGQGAICVFDYLCREGVELTGMTSEFGGVVSIGGIIGSEVKTVVTDVAKKSNTPVIICGGRNGLLTARAADRVKSFFKDVQVVKWDREGDGMMNDAKEALPIMQFFSRRLLSRKGVPEGFSELEA</sequence>
<dbReference type="GO" id="GO:0016787">
    <property type="term" value="F:hydrolase activity"/>
    <property type="evidence" value="ECO:0007669"/>
    <property type="project" value="InterPro"/>
</dbReference>
<protein>
    <recommendedName>
        <fullName evidence="1">Phospholipase/carboxylesterase/thioesterase domain-containing protein</fullName>
    </recommendedName>
</protein>
<dbReference type="VEuPathDB" id="FungiDB:DFL_008409"/>
<evidence type="ECO:0000313" key="2">
    <source>
        <dbReference type="EMBL" id="RVD80512.1"/>
    </source>
</evidence>
<feature type="domain" description="Phospholipase/carboxylesterase/thioesterase" evidence="1">
    <location>
        <begin position="14"/>
        <end position="177"/>
    </location>
</feature>
<keyword evidence="3" id="KW-1185">Reference proteome</keyword>
<dbReference type="STRING" id="97331.A0A436ZNY0"/>
<dbReference type="OrthoDB" id="437457at2759"/>
<dbReference type="Proteomes" id="UP000283090">
    <property type="component" value="Unassembled WGS sequence"/>
</dbReference>
<evidence type="ECO:0000313" key="3">
    <source>
        <dbReference type="Proteomes" id="UP000283090"/>
    </source>
</evidence>
<dbReference type="InterPro" id="IPR029058">
    <property type="entry name" value="AB_hydrolase_fold"/>
</dbReference>
<evidence type="ECO:0000259" key="1">
    <source>
        <dbReference type="Pfam" id="PF02230"/>
    </source>
</evidence>
<dbReference type="SUPFAM" id="SSF53474">
    <property type="entry name" value="alpha/beta-Hydrolases"/>
    <property type="match status" value="1"/>
</dbReference>
<name>A0A436ZNY0_ARTFL</name>
<comment type="caution">
    <text evidence="2">The sequence shown here is derived from an EMBL/GenBank/DDBJ whole genome shotgun (WGS) entry which is preliminary data.</text>
</comment>
<dbReference type="InterPro" id="IPR003140">
    <property type="entry name" value="PLipase/COase/thioEstase"/>
</dbReference>
<gene>
    <name evidence="2" type="ORF">DFL_008409</name>
</gene>
<dbReference type="GeneID" id="93590720"/>
<accession>A0A436ZNY0</accession>
<dbReference type="Gene3D" id="3.40.50.1820">
    <property type="entry name" value="alpha/beta hydrolase"/>
    <property type="match status" value="1"/>
</dbReference>
<reference evidence="2 3" key="1">
    <citation type="submission" date="2019-01" db="EMBL/GenBank/DDBJ databases">
        <title>Intercellular communication is required for trap formation in the nematode-trapping fungus Duddingtonia flagrans.</title>
        <authorList>
            <person name="Youssar L."/>
            <person name="Wernet V."/>
            <person name="Hensel N."/>
            <person name="Hildebrandt H.-G."/>
            <person name="Fischer R."/>
        </authorList>
    </citation>
    <scope>NUCLEOTIDE SEQUENCE [LARGE SCALE GENOMIC DNA]</scope>
    <source>
        <strain evidence="2 3">CBS H-5679</strain>
    </source>
</reference>
<organism evidence="2 3">
    <name type="scientific">Arthrobotrys flagrans</name>
    <name type="common">Nematode-trapping fungus</name>
    <name type="synonym">Trichothecium flagrans</name>
    <dbReference type="NCBI Taxonomy" id="97331"/>
    <lineage>
        <taxon>Eukaryota</taxon>
        <taxon>Fungi</taxon>
        <taxon>Dikarya</taxon>
        <taxon>Ascomycota</taxon>
        <taxon>Pezizomycotina</taxon>
        <taxon>Orbiliomycetes</taxon>
        <taxon>Orbiliales</taxon>
        <taxon>Orbiliaceae</taxon>
        <taxon>Arthrobotrys</taxon>
    </lineage>
</organism>
<proteinExistence type="predicted"/>
<dbReference type="AlphaFoldDB" id="A0A436ZNY0"/>